<evidence type="ECO:0000313" key="1">
    <source>
        <dbReference type="EMBL" id="GJU09726.1"/>
    </source>
</evidence>
<comment type="caution">
    <text evidence="1">The sequence shown here is derived from an EMBL/GenBank/DDBJ whole genome shotgun (WGS) entry which is preliminary data.</text>
</comment>
<dbReference type="PANTHER" id="PTHR45835:SF103">
    <property type="entry name" value="RNA-DIRECTED DNA POLYMERASE"/>
    <property type="match status" value="1"/>
</dbReference>
<proteinExistence type="predicted"/>
<dbReference type="GO" id="GO:0003964">
    <property type="term" value="F:RNA-directed DNA polymerase activity"/>
    <property type="evidence" value="ECO:0007669"/>
    <property type="project" value="UniProtKB-KW"/>
</dbReference>
<sequence>MEVTEEIEMEEIEMEGMEKTEMEIEMEIMGKVRYIAANPARLQDAIRIANQLMDKKLQGYAARSAENTGDGKVYYYPQTLMGGAPHLEFTGCWFVMICGRPDFQRRNCPKVEGVRTVETKQETRVETRLETKLEVTELQQRPTPLVEEEQTLIPTLSRVRFFSITAMLLCYSIPRQPMEKKFCVTNFSALLECCTSSTLDTSYVVELADRRISETNVVLRGCTLGLLGHPFDIDLACKLGKFRRHQRINGLIRDCLSMIFDLLPKIRKEQRRTLKYDFEVVLKEEKLYAKYSKCDILAVEKKAEAAFRMLKQEIVKLPQFMDGRGFDAEGEGHSLRIPPTQGSREELYHTRPRAWCNSVFLKDVETLPVRYKVKIEYQKPSGLLVQPEIPQWKWENITIDFVTKLPKTVTGQDTIWVIIDRFTKSAHFLLCEKMTCREVTRLYLKEKSQSMSA</sequence>
<accession>A0ABQ5JC43</accession>
<gene>
    <name evidence="1" type="ORF">Tco_1132122</name>
</gene>
<dbReference type="InterPro" id="IPR012337">
    <property type="entry name" value="RNaseH-like_sf"/>
</dbReference>
<keyword evidence="1" id="KW-0548">Nucleotidyltransferase</keyword>
<keyword evidence="1" id="KW-0808">Transferase</keyword>
<organism evidence="1 2">
    <name type="scientific">Tanacetum coccineum</name>
    <dbReference type="NCBI Taxonomy" id="301880"/>
    <lineage>
        <taxon>Eukaryota</taxon>
        <taxon>Viridiplantae</taxon>
        <taxon>Streptophyta</taxon>
        <taxon>Embryophyta</taxon>
        <taxon>Tracheophyta</taxon>
        <taxon>Spermatophyta</taxon>
        <taxon>Magnoliopsida</taxon>
        <taxon>eudicotyledons</taxon>
        <taxon>Gunneridae</taxon>
        <taxon>Pentapetalae</taxon>
        <taxon>asterids</taxon>
        <taxon>campanulids</taxon>
        <taxon>Asterales</taxon>
        <taxon>Asteraceae</taxon>
        <taxon>Asteroideae</taxon>
        <taxon>Anthemideae</taxon>
        <taxon>Anthemidinae</taxon>
        <taxon>Tanacetum</taxon>
    </lineage>
</organism>
<dbReference type="SUPFAM" id="SSF53098">
    <property type="entry name" value="Ribonuclease H-like"/>
    <property type="match status" value="1"/>
</dbReference>
<reference evidence="1" key="2">
    <citation type="submission" date="2022-01" db="EMBL/GenBank/DDBJ databases">
        <authorList>
            <person name="Yamashiro T."/>
            <person name="Shiraishi A."/>
            <person name="Satake H."/>
            <person name="Nakayama K."/>
        </authorList>
    </citation>
    <scope>NUCLEOTIDE SEQUENCE</scope>
</reference>
<dbReference type="EMBL" id="BQNB010021754">
    <property type="protein sequence ID" value="GJU09726.1"/>
    <property type="molecule type" value="Genomic_DNA"/>
</dbReference>
<evidence type="ECO:0000313" key="2">
    <source>
        <dbReference type="Proteomes" id="UP001151760"/>
    </source>
</evidence>
<dbReference type="Proteomes" id="UP001151760">
    <property type="component" value="Unassembled WGS sequence"/>
</dbReference>
<name>A0ABQ5JC43_9ASTR</name>
<protein>
    <submittedName>
        <fullName evidence="1">Reverse transcriptase domain-containing protein</fullName>
    </submittedName>
</protein>
<dbReference type="InterPro" id="IPR036397">
    <property type="entry name" value="RNaseH_sf"/>
</dbReference>
<keyword evidence="2" id="KW-1185">Reference proteome</keyword>
<reference evidence="1" key="1">
    <citation type="journal article" date="2022" name="Int. J. Mol. Sci.">
        <title>Draft Genome of Tanacetum Coccineum: Genomic Comparison of Closely Related Tanacetum-Family Plants.</title>
        <authorList>
            <person name="Yamashiro T."/>
            <person name="Shiraishi A."/>
            <person name="Nakayama K."/>
            <person name="Satake H."/>
        </authorList>
    </citation>
    <scope>NUCLEOTIDE SEQUENCE</scope>
</reference>
<dbReference type="PANTHER" id="PTHR45835">
    <property type="entry name" value="YALI0A06105P"/>
    <property type="match status" value="1"/>
</dbReference>
<keyword evidence="1" id="KW-0695">RNA-directed DNA polymerase</keyword>
<dbReference type="Gene3D" id="3.30.420.10">
    <property type="entry name" value="Ribonuclease H-like superfamily/Ribonuclease H"/>
    <property type="match status" value="1"/>
</dbReference>